<comment type="caution">
    <text evidence="2">The sequence shown here is derived from an EMBL/GenBank/DDBJ whole genome shotgun (WGS) entry which is preliminary data.</text>
</comment>
<protein>
    <recommendedName>
        <fullName evidence="1">Rab3-GAP regulatory subunit N-terminal domain-containing protein</fullName>
    </recommendedName>
</protein>
<proteinExistence type="predicted"/>
<dbReference type="VEuPathDB" id="FungiDB:FUN_016445"/>
<reference evidence="2 3" key="1">
    <citation type="submission" date="2017-10" db="EMBL/GenBank/DDBJ databases">
        <title>Extensive intraspecific genome diversity in a model arbuscular mycorrhizal fungus.</title>
        <authorList>
            <person name="Chen E.C.H."/>
            <person name="Morin E."/>
            <person name="Baudet D."/>
            <person name="Noel J."/>
            <person name="Ndikumana S."/>
            <person name="Charron P."/>
            <person name="St-Onge C."/>
            <person name="Giorgi J."/>
            <person name="Grigoriev I.V."/>
            <person name="Roux C."/>
            <person name="Martin F.M."/>
            <person name="Corradi N."/>
        </authorList>
    </citation>
    <scope>NUCLEOTIDE SEQUENCE [LARGE SCALE GENOMIC DNA]</scope>
    <source>
        <strain evidence="2 3">A1</strain>
    </source>
</reference>
<evidence type="ECO:0000259" key="1">
    <source>
        <dbReference type="Pfam" id="PF14655"/>
    </source>
</evidence>
<dbReference type="Pfam" id="PF14655">
    <property type="entry name" value="RAB3GAP2_N"/>
    <property type="match status" value="1"/>
</dbReference>
<organism evidence="2 3">
    <name type="scientific">Rhizophagus irregularis</name>
    <dbReference type="NCBI Taxonomy" id="588596"/>
    <lineage>
        <taxon>Eukaryota</taxon>
        <taxon>Fungi</taxon>
        <taxon>Fungi incertae sedis</taxon>
        <taxon>Mucoromycota</taxon>
        <taxon>Glomeromycotina</taxon>
        <taxon>Glomeromycetes</taxon>
        <taxon>Glomerales</taxon>
        <taxon>Glomeraceae</taxon>
        <taxon>Rhizophagus</taxon>
    </lineage>
</organism>
<dbReference type="PANTHER" id="PTHR12472:SF0">
    <property type="entry name" value="RAB3 GTPASE-ACTIVATING PROTEIN NON-CATALYTIC SUBUNIT"/>
    <property type="match status" value="1"/>
</dbReference>
<evidence type="ECO:0000313" key="3">
    <source>
        <dbReference type="Proteomes" id="UP000232688"/>
    </source>
</evidence>
<feature type="domain" description="Rab3-GAP regulatory subunit N-terminal" evidence="1">
    <location>
        <begin position="7"/>
        <end position="296"/>
    </location>
</feature>
<dbReference type="InterPro" id="IPR032839">
    <property type="entry name" value="RAB3GAP_N"/>
</dbReference>
<accession>A0A2N0R886</accession>
<dbReference type="PANTHER" id="PTHR12472">
    <property type="entry name" value="RAB3-GAP REGULATORY DOMAIN"/>
    <property type="match status" value="1"/>
</dbReference>
<name>A0A2N0R886_9GLOM</name>
<dbReference type="VEuPathDB" id="FungiDB:RhiirFUN_013191"/>
<gene>
    <name evidence="2" type="ORF">RhiirA1_492858</name>
</gene>
<dbReference type="AlphaFoldDB" id="A0A2N0R886"/>
<feature type="non-terminal residue" evidence="2">
    <location>
        <position position="1"/>
    </location>
</feature>
<dbReference type="InterPro" id="IPR026059">
    <property type="entry name" value="Rab3GAP2"/>
</dbReference>
<sequence>REQKSASHSFNEADEEITILFKGEKVVSIDGKSLWMVLRICVGSNQYDIPGGATSFAYKKWHFEGQEDVVDVVNQTFSTTTTALFTSNATARYIAVGSNPMLSYYATTDSSRPFLLAASMVASRVTNAVFSLAKTLLTVTGTMPSVGEVSSSTAATNIPPAKSIPLILSLNDSNRQILSIVMSPAAADGKYQLAALTDSLGRVTLIDVEEGEIIVMYKGIRNAQCGWVEAIEDDDTDDDEKSGDSAPFSFTRGMKYSKRIALFLIIYSPLRGIVEIHHMRHGIRVGHFSIGQGWHVVTSVSAPLGVSMGGGMGFYESGRRGCRNAGLAKCFLIGPQGEMKKVHVPFGCAIK</sequence>
<dbReference type="Proteomes" id="UP000232688">
    <property type="component" value="Unassembled WGS sequence"/>
</dbReference>
<dbReference type="EMBL" id="LLXH01001316">
    <property type="protein sequence ID" value="PKC59508.1"/>
    <property type="molecule type" value="Genomic_DNA"/>
</dbReference>
<reference evidence="2 3" key="2">
    <citation type="submission" date="2017-10" db="EMBL/GenBank/DDBJ databases">
        <title>Genome analyses suggest a sexual origin of heterokaryosis in a supposedly ancient asexual fungus.</title>
        <authorList>
            <person name="Corradi N."/>
            <person name="Sedzielewska K."/>
            <person name="Noel J."/>
            <person name="Charron P."/>
            <person name="Farinelli L."/>
            <person name="Marton T."/>
            <person name="Kruger M."/>
            <person name="Pelin A."/>
            <person name="Brachmann A."/>
            <person name="Corradi N."/>
        </authorList>
    </citation>
    <scope>NUCLEOTIDE SEQUENCE [LARGE SCALE GENOMIC DNA]</scope>
    <source>
        <strain evidence="2 3">A1</strain>
    </source>
</reference>
<evidence type="ECO:0000313" key="2">
    <source>
        <dbReference type="EMBL" id="PKC59508.1"/>
    </source>
</evidence>
<dbReference type="VEuPathDB" id="FungiDB:RhiirA1_492858"/>